<dbReference type="PANTHER" id="PTHR33445:SF1">
    <property type="entry name" value="ATP SYNTHASE SUBUNIT B"/>
    <property type="match status" value="1"/>
</dbReference>
<keyword evidence="15" id="KW-0175">Coiled coil</keyword>
<keyword evidence="17" id="KW-1185">Reference proteome</keyword>
<gene>
    <name evidence="13" type="primary">atpF</name>
    <name evidence="16" type="ORF">E3D00_04705</name>
</gene>
<evidence type="ECO:0000256" key="8">
    <source>
        <dbReference type="ARBA" id="ARBA00023136"/>
    </source>
</evidence>
<keyword evidence="13" id="KW-1003">Cell membrane</keyword>
<evidence type="ECO:0000313" key="16">
    <source>
        <dbReference type="EMBL" id="QDH16944.1"/>
    </source>
</evidence>
<comment type="subcellular location">
    <subcellularLocation>
        <location evidence="13">Cell membrane</location>
        <topology evidence="13">Single-pass membrane protein</topology>
    </subcellularLocation>
    <subcellularLocation>
        <location evidence="12">Endomembrane system</location>
        <topology evidence="12">Single-pass membrane protein</topology>
    </subcellularLocation>
</comment>
<dbReference type="InterPro" id="IPR002146">
    <property type="entry name" value="ATP_synth_b/b'su_bac/chlpt"/>
</dbReference>
<dbReference type="GO" id="GO:0046933">
    <property type="term" value="F:proton-transporting ATP synthase activity, rotational mechanism"/>
    <property type="evidence" value="ECO:0007669"/>
    <property type="project" value="UniProtKB-UniRule"/>
</dbReference>
<dbReference type="GO" id="GO:0005886">
    <property type="term" value="C:plasma membrane"/>
    <property type="evidence" value="ECO:0007669"/>
    <property type="project" value="UniProtKB-SubCell"/>
</dbReference>
<dbReference type="GO" id="GO:0012505">
    <property type="term" value="C:endomembrane system"/>
    <property type="evidence" value="ECO:0007669"/>
    <property type="project" value="UniProtKB-SubCell"/>
</dbReference>
<dbReference type="Pfam" id="PF00430">
    <property type="entry name" value="ATP-synt_B"/>
    <property type="match status" value="1"/>
</dbReference>
<dbReference type="Proteomes" id="UP000316313">
    <property type="component" value="Chromosome"/>
</dbReference>
<evidence type="ECO:0000256" key="2">
    <source>
        <dbReference type="ARBA" id="ARBA00022448"/>
    </source>
</evidence>
<evidence type="ECO:0000313" key="17">
    <source>
        <dbReference type="Proteomes" id="UP000316313"/>
    </source>
</evidence>
<evidence type="ECO:0000256" key="4">
    <source>
        <dbReference type="ARBA" id="ARBA00022692"/>
    </source>
</evidence>
<evidence type="ECO:0000256" key="12">
    <source>
        <dbReference type="ARBA" id="ARBA00037847"/>
    </source>
</evidence>
<evidence type="ECO:0000256" key="14">
    <source>
        <dbReference type="RuleBase" id="RU003848"/>
    </source>
</evidence>
<evidence type="ECO:0000256" key="1">
    <source>
        <dbReference type="ARBA" id="ARBA00005513"/>
    </source>
</evidence>
<proteinExistence type="inferred from homology"/>
<comment type="similarity">
    <text evidence="1 13 14">Belongs to the ATPase B chain family.</text>
</comment>
<evidence type="ECO:0000256" key="3">
    <source>
        <dbReference type="ARBA" id="ARBA00022547"/>
    </source>
</evidence>
<reference evidence="16 17" key="1">
    <citation type="submission" date="2019-03" db="EMBL/GenBank/DDBJ databases">
        <title>The complete genome sequence of Swingsia samuiensis NBRC107927(T).</title>
        <authorList>
            <person name="Chua K.-O."/>
            <person name="Chan K.-G."/>
            <person name="See-Too W.-S."/>
        </authorList>
    </citation>
    <scope>NUCLEOTIDE SEQUENCE [LARGE SCALE GENOMIC DNA]</scope>
    <source>
        <strain evidence="16 17">AH83</strain>
    </source>
</reference>
<evidence type="ECO:0000256" key="6">
    <source>
        <dbReference type="ARBA" id="ARBA00022989"/>
    </source>
</evidence>
<feature type="coiled-coil region" evidence="15">
    <location>
        <begin position="36"/>
        <end position="106"/>
    </location>
</feature>
<organism evidence="16 17">
    <name type="scientific">Swingsia samuiensis</name>
    <dbReference type="NCBI Taxonomy" id="1293412"/>
    <lineage>
        <taxon>Bacteria</taxon>
        <taxon>Pseudomonadati</taxon>
        <taxon>Pseudomonadota</taxon>
        <taxon>Alphaproteobacteria</taxon>
        <taxon>Acetobacterales</taxon>
        <taxon>Acetobacteraceae</taxon>
        <taxon>Swingsia</taxon>
    </lineage>
</organism>
<evidence type="ECO:0000256" key="10">
    <source>
        <dbReference type="ARBA" id="ARBA00025198"/>
    </source>
</evidence>
<keyword evidence="9 13" id="KW-0066">ATP synthesis</keyword>
<dbReference type="OrthoDB" id="7283197at2"/>
<evidence type="ECO:0000256" key="11">
    <source>
        <dbReference type="ARBA" id="ARBA00025614"/>
    </source>
</evidence>
<keyword evidence="6 13" id="KW-1133">Transmembrane helix</keyword>
<keyword evidence="3 13" id="KW-0138">CF(0)</keyword>
<comment type="function">
    <text evidence="11">Component of the F(0) channel, it forms part of the peripheral stalk, linking F(1) to F(0). The b'-subunit is a diverged and duplicated form of b found in plants and photosynthetic bacteria.</text>
</comment>
<accession>A0A4Y6UIQ3</accession>
<keyword evidence="7 13" id="KW-0406">Ion transport</keyword>
<comment type="function">
    <text evidence="10 13">F(1)F(0) ATP synthase produces ATP from ADP in the presence of a proton or sodium gradient. F-type ATPases consist of two structural domains, F(1) containing the extramembraneous catalytic core and F(0) containing the membrane proton channel, linked together by a central stalk and a peripheral stalk. During catalysis, ATP synthesis in the catalytic domain of F(1) is coupled via a rotary mechanism of the central stalk subunits to proton translocation.</text>
</comment>
<keyword evidence="5 13" id="KW-0375">Hydrogen ion transport</keyword>
<dbReference type="KEGG" id="ssam:E3D00_04705"/>
<evidence type="ECO:0000256" key="9">
    <source>
        <dbReference type="ARBA" id="ARBA00023310"/>
    </source>
</evidence>
<keyword evidence="2 13" id="KW-0813">Transport</keyword>
<sequence>MFHDPRFWTATAFVVFFLLFGRKLWAALSYHLDARAEGIRKDLDEAAKLRREAEQMLEDATREREKTLAEAKELLTRSEQEAAALAEKARRDAEETAARFEKMARDRIQAAERAAIRDVKDYAMKIALSASKEVITEHLSQQSEVSTQLVDKSLQALPEALRRSAA</sequence>
<dbReference type="PANTHER" id="PTHR33445">
    <property type="entry name" value="ATP SYNTHASE SUBUNIT B', CHLOROPLASTIC"/>
    <property type="match status" value="1"/>
</dbReference>
<dbReference type="AlphaFoldDB" id="A0A4Y6UIQ3"/>
<keyword evidence="8 13" id="KW-0472">Membrane</keyword>
<dbReference type="GO" id="GO:0046961">
    <property type="term" value="F:proton-transporting ATPase activity, rotational mechanism"/>
    <property type="evidence" value="ECO:0007669"/>
    <property type="project" value="TreeGrafter"/>
</dbReference>
<evidence type="ECO:0000256" key="5">
    <source>
        <dbReference type="ARBA" id="ARBA00022781"/>
    </source>
</evidence>
<dbReference type="HAMAP" id="MF_01398">
    <property type="entry name" value="ATP_synth_b_bprime"/>
    <property type="match status" value="1"/>
</dbReference>
<comment type="subunit">
    <text evidence="13">F-type ATPases have 2 components, F(1) - the catalytic core - and F(0) - the membrane proton channel. F(1) has five subunits: alpha(3), beta(3), gamma(1), delta(1), epsilon(1). F(0) has three main subunits: a(1), b(2) and c(10-14). The alpha and beta chains form an alternating ring which encloses part of the gamma chain. F(1) is attached to F(0) by a central stalk formed by the gamma and epsilon chains, while a peripheral stalk is formed by the delta and b chains.</text>
</comment>
<dbReference type="RefSeq" id="WP_141460401.1">
    <property type="nucleotide sequence ID" value="NZ_CP038141.1"/>
</dbReference>
<dbReference type="GO" id="GO:0045259">
    <property type="term" value="C:proton-transporting ATP synthase complex"/>
    <property type="evidence" value="ECO:0007669"/>
    <property type="project" value="UniProtKB-KW"/>
</dbReference>
<keyword evidence="4 13" id="KW-0812">Transmembrane</keyword>
<evidence type="ECO:0000256" key="13">
    <source>
        <dbReference type="HAMAP-Rule" id="MF_01398"/>
    </source>
</evidence>
<dbReference type="InterPro" id="IPR050059">
    <property type="entry name" value="ATP_synthase_B_chain"/>
</dbReference>
<evidence type="ECO:0000256" key="7">
    <source>
        <dbReference type="ARBA" id="ARBA00023065"/>
    </source>
</evidence>
<dbReference type="EMBL" id="CP038141">
    <property type="protein sequence ID" value="QDH16944.1"/>
    <property type="molecule type" value="Genomic_DNA"/>
</dbReference>
<evidence type="ECO:0000256" key="15">
    <source>
        <dbReference type="SAM" id="Coils"/>
    </source>
</evidence>
<name>A0A4Y6UIQ3_9PROT</name>
<dbReference type="CDD" id="cd06503">
    <property type="entry name" value="ATP-synt_Fo_b"/>
    <property type="match status" value="1"/>
</dbReference>
<protein>
    <recommendedName>
        <fullName evidence="13">ATP synthase subunit b</fullName>
    </recommendedName>
    <alternativeName>
        <fullName evidence="13">ATP synthase F(0) sector subunit b</fullName>
    </alternativeName>
    <alternativeName>
        <fullName evidence="13">ATPase subunit I</fullName>
    </alternativeName>
    <alternativeName>
        <fullName evidence="13">F-type ATPase subunit b</fullName>
        <shortName evidence="13">F-ATPase subunit b</shortName>
    </alternativeName>
</protein>